<evidence type="ECO:0000256" key="3">
    <source>
        <dbReference type="ARBA" id="ARBA00009210"/>
    </source>
</evidence>
<dbReference type="GO" id="GO:0006886">
    <property type="term" value="P:intracellular protein transport"/>
    <property type="evidence" value="ECO:0007669"/>
    <property type="project" value="InterPro"/>
</dbReference>
<keyword evidence="5 14" id="KW-0813">Transport</keyword>
<accession>A0A061HDU9</accession>
<keyword evidence="12 14" id="KW-0968">Cytoplasmic vesicle</keyword>
<reference evidence="19" key="1">
    <citation type="journal article" date="2013" name="Nat. Genet.">
        <title>The wheat powdery mildew genome shows the unique evolution of an obligate biotroph.</title>
        <authorList>
            <person name="Wicker T."/>
            <person name="Oberhaensli S."/>
            <person name="Parlange F."/>
            <person name="Buchmann J.P."/>
            <person name="Shatalina M."/>
            <person name="Roffler S."/>
            <person name="Ben-David R."/>
            <person name="Dolezel J."/>
            <person name="Simkova H."/>
            <person name="Schulze-Lefert P."/>
            <person name="Spanu P.D."/>
            <person name="Bruggmann R."/>
            <person name="Amselem J."/>
            <person name="Quesneville H."/>
            <person name="Ver Loren van Themaat E."/>
            <person name="Paape T."/>
            <person name="Shimizu K.K."/>
            <person name="Keller B."/>
        </authorList>
    </citation>
    <scope>NUCLEOTIDE SEQUENCE [LARGE SCALE GENOMIC DNA]</scope>
    <source>
        <strain evidence="19">96224</strain>
    </source>
</reference>
<evidence type="ECO:0000256" key="11">
    <source>
        <dbReference type="ARBA" id="ARBA00023136"/>
    </source>
</evidence>
<evidence type="ECO:0000256" key="12">
    <source>
        <dbReference type="ARBA" id="ARBA00023329"/>
    </source>
</evidence>
<dbReference type="InterPro" id="IPR036465">
    <property type="entry name" value="vWFA_dom_sf"/>
</dbReference>
<dbReference type="PANTHER" id="PTHR11141:SF0">
    <property type="entry name" value="PROTEIN TRANSPORT PROTEIN SEC23"/>
    <property type="match status" value="1"/>
</dbReference>
<dbReference type="GO" id="GO:0090110">
    <property type="term" value="P:COPII-coated vesicle cargo loading"/>
    <property type="evidence" value="ECO:0007669"/>
    <property type="project" value="TreeGrafter"/>
</dbReference>
<name>A0A061HDU9_BLUGR</name>
<reference evidence="18" key="3">
    <citation type="submission" date="2018-07" db="EMBL/GenBank/DDBJ databases">
        <authorList>
            <person name="Quirk P.G."/>
            <person name="Krulwich T.A."/>
        </authorList>
    </citation>
    <scope>NUCLEOTIDE SEQUENCE</scope>
    <source>
        <strain evidence="18">96224</strain>
    </source>
</reference>
<evidence type="ECO:0000313" key="19">
    <source>
        <dbReference type="Proteomes" id="UP000053110"/>
    </source>
</evidence>
<dbReference type="Gene3D" id="3.40.50.410">
    <property type="entry name" value="von Willebrand factor, type A domain"/>
    <property type="match status" value="1"/>
</dbReference>
<dbReference type="SUPFAM" id="SSF81995">
    <property type="entry name" value="beta-sandwich domain of Sec23/24"/>
    <property type="match status" value="1"/>
</dbReference>
<dbReference type="GO" id="GO:0000139">
    <property type="term" value="C:Golgi membrane"/>
    <property type="evidence" value="ECO:0007669"/>
    <property type="project" value="UniProtKB-SubCell"/>
</dbReference>
<comment type="similarity">
    <text evidence="3 14">Belongs to the SEC23/SEC24 family. SEC23 subfamily.</text>
</comment>
<dbReference type="FunFam" id="2.30.30.380:FF:000001">
    <property type="entry name" value="Protein transport protein SEC23"/>
    <property type="match status" value="1"/>
</dbReference>
<dbReference type="SUPFAM" id="SSF53300">
    <property type="entry name" value="vWA-like"/>
    <property type="match status" value="1"/>
</dbReference>
<keyword evidence="7 14" id="KW-0256">Endoplasmic reticulum</keyword>
<evidence type="ECO:0000256" key="1">
    <source>
        <dbReference type="ARBA" id="ARBA00004299"/>
    </source>
</evidence>
<dbReference type="PANTHER" id="PTHR11141">
    <property type="entry name" value="PROTEIN TRANSPORT PROTEIN SEC23"/>
    <property type="match status" value="1"/>
</dbReference>
<dbReference type="EMBL" id="KE375167">
    <property type="protein sequence ID" value="EPQ62666.1"/>
    <property type="molecule type" value="Genomic_DNA"/>
</dbReference>
<dbReference type="GO" id="GO:0005789">
    <property type="term" value="C:endoplasmic reticulum membrane"/>
    <property type="evidence" value="ECO:0007669"/>
    <property type="project" value="UniProtKB-SubCell"/>
</dbReference>
<evidence type="ECO:0000256" key="7">
    <source>
        <dbReference type="ARBA" id="ARBA00022824"/>
    </source>
</evidence>
<dbReference type="GO" id="GO:0005096">
    <property type="term" value="F:GTPase activator activity"/>
    <property type="evidence" value="ECO:0007669"/>
    <property type="project" value="TreeGrafter"/>
</dbReference>
<evidence type="ECO:0000256" key="9">
    <source>
        <dbReference type="ARBA" id="ARBA00022892"/>
    </source>
</evidence>
<dbReference type="InterPro" id="IPR037364">
    <property type="entry name" value="Sec23"/>
</dbReference>
<comment type="subcellular location">
    <subcellularLocation>
        <location evidence="14">Cytoplasm</location>
    </subcellularLocation>
    <subcellularLocation>
        <location evidence="1 14">Cytoplasmic vesicle</location>
        <location evidence="1 14">COPII-coated vesicle membrane</location>
        <topology evidence="1 14">Peripheral membrane protein</topology>
        <orientation evidence="1 14">Cytoplasmic side</orientation>
    </subcellularLocation>
    <subcellularLocation>
        <location evidence="2 14">Endoplasmic reticulum membrane</location>
        <topology evidence="2 14">Peripheral membrane protein</topology>
        <orientation evidence="2 14">Cytoplasmic side</orientation>
    </subcellularLocation>
    <subcellularLocation>
        <location evidence="14">Golgi apparatus membrane</location>
        <topology evidence="14">Peripheral membrane protein</topology>
        <orientation evidence="14">Cytoplasmic side</orientation>
    </subcellularLocation>
</comment>
<keyword evidence="9 14" id="KW-0931">ER-Golgi transport</keyword>
<dbReference type="SUPFAM" id="SSF82919">
    <property type="entry name" value="Zn-finger domain of Sec23/24"/>
    <property type="match status" value="1"/>
</dbReference>
<reference evidence="17" key="2">
    <citation type="submission" date="2013-01" db="EMBL/GenBank/DDBJ databases">
        <title>The wheat powdery mildew genome reveals unique evolution of an obligate biotroph.</title>
        <authorList>
            <person name="Oberhaensli S."/>
            <person name="Wicker T."/>
            <person name="Keller B."/>
        </authorList>
    </citation>
    <scope>NUCLEOTIDE SEQUENCE</scope>
    <source>
        <strain evidence="17">96224</strain>
    </source>
</reference>
<evidence type="ECO:0000259" key="16">
    <source>
        <dbReference type="Pfam" id="PF04811"/>
    </source>
</evidence>
<dbReference type="InterPro" id="IPR006896">
    <property type="entry name" value="Sec23/24_trunk_dom"/>
</dbReference>
<dbReference type="Pfam" id="PF04810">
    <property type="entry name" value="zf-Sec23_Sec24"/>
    <property type="match status" value="1"/>
</dbReference>
<keyword evidence="14" id="KW-0963">Cytoplasm</keyword>
<feature type="domain" description="Sec23/Sec24 trunk" evidence="16">
    <location>
        <begin position="128"/>
        <end position="307"/>
    </location>
</feature>
<dbReference type="InterPro" id="IPR036174">
    <property type="entry name" value="Znf_Sec23_Sec24_sf"/>
</dbReference>
<dbReference type="OrthoDB" id="10256289at2759"/>
<keyword evidence="6 14" id="KW-0479">Metal-binding</keyword>
<evidence type="ECO:0000256" key="8">
    <source>
        <dbReference type="ARBA" id="ARBA00022833"/>
    </source>
</evidence>
<organism evidence="18">
    <name type="scientific">Blumeria graminis f. sp. tritici 96224</name>
    <dbReference type="NCBI Taxonomy" id="1268274"/>
    <lineage>
        <taxon>Eukaryota</taxon>
        <taxon>Fungi</taxon>
        <taxon>Dikarya</taxon>
        <taxon>Ascomycota</taxon>
        <taxon>Pezizomycotina</taxon>
        <taxon>Leotiomycetes</taxon>
        <taxon>Erysiphales</taxon>
        <taxon>Erysiphaceae</taxon>
        <taxon>Blumeria</taxon>
    </lineage>
</organism>
<dbReference type="Proteomes" id="UP000053110">
    <property type="component" value="Unassembled WGS sequence"/>
</dbReference>
<dbReference type="AlphaFoldDB" id="A0A061HDU9"/>
<evidence type="ECO:0000256" key="10">
    <source>
        <dbReference type="ARBA" id="ARBA00022927"/>
    </source>
</evidence>
<sequence>MDIEALKEQWSEVEDRDGLRLSWNVFPSSRMQEASRLVVPIGAIYTPLKEKPDTPLLHFEPVICKQPCRSVLNPFCQVDVRARLWICPFCLSRNPLPPHYKDITANAIPRELHPSNTTIEYKLSRPAPSPPIFLYVVDTCQEEDSLRALKESLIMSLSLLPESALVGLVTFGTMVQVHEIGYTECPKSYVFRGCKDYSAKLVQEMLGLSSGIRPNVQQQPGRPNVSPGGPASRFLLPVQQCEFQLTKALEQLQKDPWPVASDRRNLRCTGVALSVAVGLLESSFQNSGGRIMLFAGGPATEGPGLVIEIISSIIKRLSSFMIISRSEPPKMGI</sequence>
<dbReference type="Gene3D" id="2.30.30.380">
    <property type="entry name" value="Zn-finger domain of Sec23/24"/>
    <property type="match status" value="1"/>
</dbReference>
<dbReference type="EMBL" id="UIGY01000197">
    <property type="protein sequence ID" value="SUZ12635.1"/>
    <property type="molecule type" value="Genomic_DNA"/>
</dbReference>
<keyword evidence="10 14" id="KW-0653">Protein transport</keyword>
<dbReference type="InterPro" id="IPR006895">
    <property type="entry name" value="Znf_Sec23_Sec24"/>
</dbReference>
<dbReference type="GO" id="GO:0030127">
    <property type="term" value="C:COPII vesicle coat"/>
    <property type="evidence" value="ECO:0007669"/>
    <property type="project" value="InterPro"/>
</dbReference>
<evidence type="ECO:0000256" key="13">
    <source>
        <dbReference type="ARBA" id="ARBA00025471"/>
    </source>
</evidence>
<proteinExistence type="inferred from homology"/>
<keyword evidence="8 14" id="KW-0862">Zinc</keyword>
<dbReference type="HOGENOM" id="CLU_008658_2_0_1"/>
<protein>
    <recommendedName>
        <fullName evidence="4 14">Protein transport protein SEC23</fullName>
    </recommendedName>
</protein>
<comment type="function">
    <text evidence="13 14">Component of the coat protein complex II (COPII) which promotes the formation of transport vesicles from the endoplasmic reticulum (ER). The coat has two main functions, the physical deformation of the endoplasmic reticulum membrane into vesicles and the selection of cargo molecules.</text>
</comment>
<dbReference type="GO" id="GO:0070971">
    <property type="term" value="C:endoplasmic reticulum exit site"/>
    <property type="evidence" value="ECO:0007669"/>
    <property type="project" value="TreeGrafter"/>
</dbReference>
<evidence type="ECO:0000256" key="5">
    <source>
        <dbReference type="ARBA" id="ARBA00022448"/>
    </source>
</evidence>
<evidence type="ECO:0000256" key="6">
    <source>
        <dbReference type="ARBA" id="ARBA00022723"/>
    </source>
</evidence>
<dbReference type="GO" id="GO:0008270">
    <property type="term" value="F:zinc ion binding"/>
    <property type="evidence" value="ECO:0007669"/>
    <property type="project" value="InterPro"/>
</dbReference>
<evidence type="ECO:0000313" key="18">
    <source>
        <dbReference type="EMBL" id="SUZ12635.1"/>
    </source>
</evidence>
<evidence type="ECO:0000256" key="4">
    <source>
        <dbReference type="ARBA" id="ARBA00021212"/>
    </source>
</evidence>
<keyword evidence="14" id="KW-0333">Golgi apparatus</keyword>
<evidence type="ECO:0000256" key="2">
    <source>
        <dbReference type="ARBA" id="ARBA00004397"/>
    </source>
</evidence>
<evidence type="ECO:0000256" key="14">
    <source>
        <dbReference type="RuleBase" id="RU365030"/>
    </source>
</evidence>
<dbReference type="Pfam" id="PF04811">
    <property type="entry name" value="Sec23_trunk"/>
    <property type="match status" value="1"/>
</dbReference>
<feature type="domain" description="Zinc finger Sec23/Sec24-type" evidence="15">
    <location>
        <begin position="61"/>
        <end position="100"/>
    </location>
</feature>
<gene>
    <name evidence="17" type="ORF">BGT96224_4934</name>
    <name evidence="18" type="ORF">BGT96224V2_LOCUS5817</name>
</gene>
<evidence type="ECO:0000259" key="15">
    <source>
        <dbReference type="Pfam" id="PF04810"/>
    </source>
</evidence>
<evidence type="ECO:0000313" key="17">
    <source>
        <dbReference type="EMBL" id="EPQ62666.1"/>
    </source>
</evidence>
<keyword evidence="11 14" id="KW-0472">Membrane</keyword>